<keyword evidence="5 13" id="KW-0540">Nuclease</keyword>
<comment type="function">
    <text evidence="13">CRISPR (clustered regularly interspaced short palindromic repeat) is an adaptive immune system that provides protection against mobile genetic elements (viruses, transposable elements and conjugative plasmids). CRISPR clusters contain sequences complementary to antecedent mobile elements and target invading nucleic acids. CRISPR clusters are transcribed and processed into CRISPR RNA (crRNA).</text>
</comment>
<keyword evidence="12 13" id="KW-0464">Manganese</keyword>
<evidence type="ECO:0000256" key="2">
    <source>
        <dbReference type="ARBA" id="ARBA00009189"/>
    </source>
</evidence>
<dbReference type="Pfam" id="PF01930">
    <property type="entry name" value="Cas_Cas4"/>
    <property type="match status" value="1"/>
</dbReference>
<dbReference type="EC" id="3.1.12.1" evidence="3 13"/>
<dbReference type="PANTHER" id="PTHR36531">
    <property type="entry name" value="CRISPR-ASSOCIATED EXONUCLEASE CAS4"/>
    <property type="match status" value="1"/>
</dbReference>
<evidence type="ECO:0000256" key="1">
    <source>
        <dbReference type="ARBA" id="ARBA00001966"/>
    </source>
</evidence>
<dbReference type="AlphaFoldDB" id="A0AA97D9V6"/>
<comment type="cofactor">
    <cofactor evidence="1">
        <name>[4Fe-4S] cluster</name>
        <dbReference type="ChEBI" id="CHEBI:49883"/>
    </cofactor>
</comment>
<evidence type="ECO:0000256" key="12">
    <source>
        <dbReference type="ARBA" id="ARBA00023211"/>
    </source>
</evidence>
<dbReference type="GO" id="GO:0051607">
    <property type="term" value="P:defense response to virus"/>
    <property type="evidence" value="ECO:0007669"/>
    <property type="project" value="UniProtKB-KW"/>
</dbReference>
<comment type="cofactor">
    <cofactor evidence="13">
        <name>Mg(2+)</name>
        <dbReference type="ChEBI" id="CHEBI:18420"/>
    </cofactor>
    <cofactor evidence="13">
        <name>Mn(2+)</name>
        <dbReference type="ChEBI" id="CHEBI:29035"/>
    </cofactor>
    <text evidence="13">Mg(2+) or Mn(2+) required for ssDNA cleavage activity.</text>
</comment>
<feature type="domain" description="DUF83" evidence="14">
    <location>
        <begin position="13"/>
        <end position="200"/>
    </location>
</feature>
<keyword evidence="6 13" id="KW-0479">Metal-binding</keyword>
<evidence type="ECO:0000259" key="14">
    <source>
        <dbReference type="Pfam" id="PF01930"/>
    </source>
</evidence>
<keyword evidence="11 13" id="KW-0051">Antiviral defense</keyword>
<dbReference type="PANTHER" id="PTHR36531:SF6">
    <property type="entry name" value="DNA REPLICATION ATP-DEPENDENT HELICASE_NUCLEASE DNA2"/>
    <property type="match status" value="1"/>
</dbReference>
<evidence type="ECO:0000256" key="7">
    <source>
        <dbReference type="ARBA" id="ARBA00022801"/>
    </source>
</evidence>
<dbReference type="GO" id="GO:0046872">
    <property type="term" value="F:metal ion binding"/>
    <property type="evidence" value="ECO:0007669"/>
    <property type="project" value="UniProtKB-KW"/>
</dbReference>
<protein>
    <recommendedName>
        <fullName evidence="4 13">CRISPR-associated exonuclease Cas4</fullName>
        <ecNumber evidence="3 13">3.1.12.1</ecNumber>
    </recommendedName>
</protein>
<gene>
    <name evidence="15" type="primary">cas4</name>
    <name evidence="15" type="ORF">PXC00_03395</name>
</gene>
<dbReference type="Proteomes" id="UP001300604">
    <property type="component" value="Chromosome"/>
</dbReference>
<keyword evidence="9 13" id="KW-0408">Iron</keyword>
<keyword evidence="10 13" id="KW-0411">Iron-sulfur</keyword>
<evidence type="ECO:0000256" key="11">
    <source>
        <dbReference type="ARBA" id="ARBA00023118"/>
    </source>
</evidence>
<reference evidence="16" key="3">
    <citation type="submission" date="2024-06" db="EMBL/GenBank/DDBJ databases">
        <authorList>
            <person name="Zeng C."/>
        </authorList>
    </citation>
    <scope>NUCLEOTIDE SEQUENCE [LARGE SCALE GENOMIC DNA]</scope>
    <source>
        <strain evidence="16">ZCY20-5</strain>
    </source>
</reference>
<dbReference type="Gene3D" id="3.90.320.10">
    <property type="match status" value="1"/>
</dbReference>
<organism evidence="15 16">
    <name type="scientific">Caproicibacterium argilliputei</name>
    <dbReference type="NCBI Taxonomy" id="3030016"/>
    <lineage>
        <taxon>Bacteria</taxon>
        <taxon>Bacillati</taxon>
        <taxon>Bacillota</taxon>
        <taxon>Clostridia</taxon>
        <taxon>Eubacteriales</taxon>
        <taxon>Oscillospiraceae</taxon>
        <taxon>Caproicibacterium</taxon>
    </lineage>
</organism>
<reference evidence="16" key="2">
    <citation type="submission" date="2024-06" db="EMBL/GenBank/DDBJ databases">
        <title>Caproicibacterium argilliputei sp. nov, a novel caproic acid producing anaerobic bacterium isolated from pit mud.</title>
        <authorList>
            <person name="Zeng C."/>
        </authorList>
    </citation>
    <scope>NUCLEOTIDE SEQUENCE [LARGE SCALE GENOMIC DNA]</scope>
    <source>
        <strain evidence="16">ZCY20-5</strain>
    </source>
</reference>
<evidence type="ECO:0000256" key="9">
    <source>
        <dbReference type="ARBA" id="ARBA00023004"/>
    </source>
</evidence>
<comment type="cofactor">
    <cofactor evidence="13">
        <name>iron-sulfur cluster</name>
        <dbReference type="ChEBI" id="CHEBI:30408"/>
    </cofactor>
</comment>
<proteinExistence type="inferred from homology"/>
<name>A0AA97D9V6_9FIRM</name>
<keyword evidence="16" id="KW-1185">Reference proteome</keyword>
<dbReference type="GO" id="GO:0004527">
    <property type="term" value="F:exonuclease activity"/>
    <property type="evidence" value="ECO:0007669"/>
    <property type="project" value="UniProtKB-KW"/>
</dbReference>
<reference evidence="15 16" key="1">
    <citation type="submission" date="2024-06" db="EMBL/GenBank/DDBJ databases">
        <title>Caproicibacterium argilliputei sp. nov, a novel caproic acid producing anaerobic bacterium isolated from pit mud.</title>
        <authorList>
            <person name="Xia S."/>
        </authorList>
    </citation>
    <scope>NUCLEOTIDE SEQUENCE [LARGE SCALE GENOMIC DNA]</scope>
    <source>
        <strain evidence="15 16">ZCY20-5</strain>
    </source>
</reference>
<evidence type="ECO:0000256" key="3">
    <source>
        <dbReference type="ARBA" id="ARBA00012768"/>
    </source>
</evidence>
<dbReference type="InterPro" id="IPR051827">
    <property type="entry name" value="Cas4_exonuclease"/>
</dbReference>
<dbReference type="InterPro" id="IPR022765">
    <property type="entry name" value="Dna2/Cas4_DUF83"/>
</dbReference>
<accession>A0AA97D9V6</accession>
<evidence type="ECO:0000256" key="13">
    <source>
        <dbReference type="RuleBase" id="RU365022"/>
    </source>
</evidence>
<evidence type="ECO:0000256" key="4">
    <source>
        <dbReference type="ARBA" id="ARBA00020049"/>
    </source>
</evidence>
<evidence type="ECO:0000313" key="15">
    <source>
        <dbReference type="EMBL" id="WOC32936.1"/>
    </source>
</evidence>
<keyword evidence="7 13" id="KW-0378">Hydrolase</keyword>
<dbReference type="InterPro" id="IPR011604">
    <property type="entry name" value="PDDEXK-like_dom_sf"/>
</dbReference>
<evidence type="ECO:0000256" key="8">
    <source>
        <dbReference type="ARBA" id="ARBA00022839"/>
    </source>
</evidence>
<evidence type="ECO:0000313" key="16">
    <source>
        <dbReference type="Proteomes" id="UP001300604"/>
    </source>
</evidence>
<dbReference type="NCBIfam" id="TIGR00372">
    <property type="entry name" value="cas4"/>
    <property type="match status" value="1"/>
</dbReference>
<evidence type="ECO:0000256" key="5">
    <source>
        <dbReference type="ARBA" id="ARBA00022722"/>
    </source>
</evidence>
<evidence type="ECO:0000256" key="10">
    <source>
        <dbReference type="ARBA" id="ARBA00023014"/>
    </source>
</evidence>
<evidence type="ECO:0000256" key="6">
    <source>
        <dbReference type="ARBA" id="ARBA00022723"/>
    </source>
</evidence>
<dbReference type="InterPro" id="IPR013343">
    <property type="entry name" value="CRISPR-assoc_prot_Cas4"/>
</dbReference>
<keyword evidence="8 13" id="KW-0269">Exonuclease</keyword>
<dbReference type="KEGG" id="carl:PXC00_03395"/>
<comment type="similarity">
    <text evidence="2 13">Belongs to the CRISPR-associated exonuclease Cas4 family.</text>
</comment>
<sequence>MGSTDEEDYRQLSELQHFSFCRRQWALIHIENQWAENLRTTEGNLMHQRVHDEKQTELRGDLLTVRGMRVKSDELCAVGICDAVEFRQDNAGVTLYGRTGRWLPNPVEYKHGRPKEGNADVLQLCGQAICLEEMLCCEIHSGDLFYGESHRRTTVIFTKELREEVQSALKEMNELYHKGWTPKVKRTKSCNACSLKGICLPELNRAGSASAYLTMHAGEEL</sequence>
<dbReference type="RefSeq" id="WP_275846087.1">
    <property type="nucleotide sequence ID" value="NZ_CP135996.1"/>
</dbReference>
<dbReference type="GO" id="GO:0051536">
    <property type="term" value="F:iron-sulfur cluster binding"/>
    <property type="evidence" value="ECO:0007669"/>
    <property type="project" value="UniProtKB-KW"/>
</dbReference>
<dbReference type="EMBL" id="CP135996">
    <property type="protein sequence ID" value="WOC32936.1"/>
    <property type="molecule type" value="Genomic_DNA"/>
</dbReference>